<evidence type="ECO:0000313" key="8">
    <source>
        <dbReference type="EMBL" id="ABF91741.1"/>
    </source>
</evidence>
<evidence type="ECO:0000256" key="1">
    <source>
        <dbReference type="ARBA" id="ARBA00004496"/>
    </source>
</evidence>
<dbReference type="KEGG" id="mxa:MXAN_1988"/>
<dbReference type="EMBL" id="CP000113">
    <property type="protein sequence ID" value="ABF91741.1"/>
    <property type="molecule type" value="Genomic_DNA"/>
</dbReference>
<evidence type="ECO:0000313" key="9">
    <source>
        <dbReference type="Proteomes" id="UP000002402"/>
    </source>
</evidence>
<keyword evidence="4" id="KW-0808">Transferase</keyword>
<dbReference type="PROSITE" id="PS50890">
    <property type="entry name" value="PUA"/>
    <property type="match status" value="1"/>
</dbReference>
<dbReference type="GO" id="GO:0003723">
    <property type="term" value="F:RNA binding"/>
    <property type="evidence" value="ECO:0007669"/>
    <property type="project" value="InterPro"/>
</dbReference>
<evidence type="ECO:0000256" key="6">
    <source>
        <dbReference type="ARBA" id="ARBA00038091"/>
    </source>
</evidence>
<dbReference type="CDD" id="cd02440">
    <property type="entry name" value="AdoMet_MTases"/>
    <property type="match status" value="1"/>
</dbReference>
<evidence type="ECO:0000256" key="5">
    <source>
        <dbReference type="ARBA" id="ARBA00022691"/>
    </source>
</evidence>
<dbReference type="CDD" id="cd11572">
    <property type="entry name" value="RlmI_M_like"/>
    <property type="match status" value="1"/>
</dbReference>
<dbReference type="InterPro" id="IPR015947">
    <property type="entry name" value="PUA-like_sf"/>
</dbReference>
<keyword evidence="5" id="KW-0949">S-adenosyl-L-methionine</keyword>
<dbReference type="CDD" id="cd21153">
    <property type="entry name" value="PUA_RlmI"/>
    <property type="match status" value="1"/>
</dbReference>
<dbReference type="SUPFAM" id="SSF88697">
    <property type="entry name" value="PUA domain-like"/>
    <property type="match status" value="1"/>
</dbReference>
<dbReference type="Proteomes" id="UP000002402">
    <property type="component" value="Chromosome"/>
</dbReference>
<comment type="similarity">
    <text evidence="6">Belongs to the methyltransferase superfamily. RlmI family.</text>
</comment>
<dbReference type="STRING" id="246197.MXAN_1988"/>
<sequence length="398" mass="43445">MSLMPPHAALPVARVTPKGARSLRHFNPWVYRTEIAAPPDVKGAGAVVLVVDSQGNPIGQALYARRSPLALRLLTRKGPAEEPVDDAFFRRRLEAALARRAYLSGRDGLRLVHGEADQLPGLFVDRYGKGLTLQTLSEGMDARKETLAKMLVELTGATHVMCRDDASGRDFEGLPREARLLHGEGAARFTYHEGENRFEVDLQGDMKTGAFLDQVDNHLRAGELARGDALDLFSYHGGFALSLSRTCTSVLAVEQDEKAAARAKANAEANGRANVTVENANAFDVLRRFDTSGRRFDTVVLDPPGLAKRREGLATALRAYHELNLRAFRCLKPDGLLVTCSCSGKLDRAAFEEMVLAAAADAKRPVQILERRGAGLDHPVLAGLPETEYLKALYVRAL</sequence>
<dbReference type="HOGENOM" id="CLU_014042_0_0_7"/>
<proteinExistence type="inferred from homology"/>
<gene>
    <name evidence="8" type="ordered locus">MXAN_1988</name>
</gene>
<dbReference type="PANTHER" id="PTHR42873:SF1">
    <property type="entry name" value="S-ADENOSYLMETHIONINE-DEPENDENT METHYLTRANSFERASE DOMAIN-CONTAINING PROTEIN"/>
    <property type="match status" value="1"/>
</dbReference>
<dbReference type="AlphaFoldDB" id="Q1DAV0"/>
<accession>Q1DAV0</accession>
<dbReference type="InterPro" id="IPR041532">
    <property type="entry name" value="RlmI-like_PUA"/>
</dbReference>
<dbReference type="EnsemblBacteria" id="ABF91741">
    <property type="protein sequence ID" value="ABF91741"/>
    <property type="gene ID" value="MXAN_1988"/>
</dbReference>
<keyword evidence="3" id="KW-0489">Methyltransferase</keyword>
<organism evidence="8 9">
    <name type="scientific">Myxococcus xanthus (strain DK1622)</name>
    <dbReference type="NCBI Taxonomy" id="246197"/>
    <lineage>
        <taxon>Bacteria</taxon>
        <taxon>Pseudomonadati</taxon>
        <taxon>Myxococcota</taxon>
        <taxon>Myxococcia</taxon>
        <taxon>Myxococcales</taxon>
        <taxon>Cystobacterineae</taxon>
        <taxon>Myxococcaceae</taxon>
        <taxon>Myxococcus</taxon>
    </lineage>
</organism>
<evidence type="ECO:0000256" key="3">
    <source>
        <dbReference type="ARBA" id="ARBA00022603"/>
    </source>
</evidence>
<dbReference type="PANTHER" id="PTHR42873">
    <property type="entry name" value="RIBOSOMAL RNA LARGE SUBUNIT METHYLTRANSFERASE"/>
    <property type="match status" value="1"/>
</dbReference>
<dbReference type="Pfam" id="PF17785">
    <property type="entry name" value="PUA_3"/>
    <property type="match status" value="1"/>
</dbReference>
<reference evidence="8 9" key="1">
    <citation type="journal article" date="2006" name="Proc. Natl. Acad. Sci. U.S.A.">
        <title>Evolution of sensory complexity recorded in a myxobacterial genome.</title>
        <authorList>
            <person name="Goldman B.S."/>
            <person name="Nierman W.C."/>
            <person name="Kaiser D."/>
            <person name="Slater S.C."/>
            <person name="Durkin A.S."/>
            <person name="Eisen J.A."/>
            <person name="Ronning C.M."/>
            <person name="Barbazuk W.B."/>
            <person name="Blanchard M."/>
            <person name="Field C."/>
            <person name="Halling C."/>
            <person name="Hinkle G."/>
            <person name="Iartchuk O."/>
            <person name="Kim H.S."/>
            <person name="Mackenzie C."/>
            <person name="Madupu R."/>
            <person name="Miller N."/>
            <person name="Shvartsbeyn A."/>
            <person name="Sullivan S.A."/>
            <person name="Vaudin M."/>
            <person name="Wiegand R."/>
            <person name="Kaplan H.B."/>
        </authorList>
    </citation>
    <scope>NUCLEOTIDE SEQUENCE [LARGE SCALE GENOMIC DNA]</scope>
    <source>
        <strain evidence="9">DK1622</strain>
    </source>
</reference>
<keyword evidence="2" id="KW-0963">Cytoplasm</keyword>
<dbReference type="Gene3D" id="2.30.130.10">
    <property type="entry name" value="PUA domain"/>
    <property type="match status" value="1"/>
</dbReference>
<evidence type="ECO:0000256" key="4">
    <source>
        <dbReference type="ARBA" id="ARBA00022679"/>
    </source>
</evidence>
<comment type="subcellular location">
    <subcellularLocation>
        <location evidence="1">Cytoplasm</location>
    </subcellularLocation>
</comment>
<keyword evidence="9" id="KW-1185">Reference proteome</keyword>
<protein>
    <recommendedName>
        <fullName evidence="7">RlmI-like PUA domain-containing protein</fullName>
    </recommendedName>
</protein>
<feature type="domain" description="RlmI-like PUA" evidence="7">
    <location>
        <begin position="14"/>
        <end position="76"/>
    </location>
</feature>
<dbReference type="SUPFAM" id="SSF53335">
    <property type="entry name" value="S-adenosyl-L-methionine-dependent methyltransferases"/>
    <property type="match status" value="1"/>
</dbReference>
<evidence type="ECO:0000259" key="7">
    <source>
        <dbReference type="Pfam" id="PF17785"/>
    </source>
</evidence>
<dbReference type="Gene3D" id="3.40.50.150">
    <property type="entry name" value="Vaccinia Virus protein VP39"/>
    <property type="match status" value="1"/>
</dbReference>
<evidence type="ECO:0000256" key="2">
    <source>
        <dbReference type="ARBA" id="ARBA00022490"/>
    </source>
</evidence>
<dbReference type="InterPro" id="IPR029063">
    <property type="entry name" value="SAM-dependent_MTases_sf"/>
</dbReference>
<dbReference type="eggNOG" id="COG1092">
    <property type="taxonomic scope" value="Bacteria"/>
</dbReference>
<dbReference type="InterPro" id="IPR036974">
    <property type="entry name" value="PUA_sf"/>
</dbReference>
<dbReference type="Pfam" id="PF03602">
    <property type="entry name" value="Cons_hypoth95"/>
    <property type="match status" value="1"/>
</dbReference>
<dbReference type="Gene3D" id="3.30.750.80">
    <property type="entry name" value="RNA methyltransferase domain (HRMD) like"/>
    <property type="match status" value="1"/>
</dbReference>
<name>Q1DAV0_MYXXD</name>